<keyword evidence="1" id="KW-0732">Signal</keyword>
<evidence type="ECO:0000313" key="2">
    <source>
        <dbReference type="Proteomes" id="UP000038045"/>
    </source>
</evidence>
<protein>
    <submittedName>
        <fullName evidence="3">Secreted protein</fullName>
    </submittedName>
</protein>
<evidence type="ECO:0000313" key="3">
    <source>
        <dbReference type="WBParaSite" id="PTRK_0000644300.1"/>
    </source>
</evidence>
<name>A0A0N4ZFB2_PARTI</name>
<keyword evidence="2" id="KW-1185">Reference proteome</keyword>
<feature type="chain" id="PRO_5005891777" evidence="1">
    <location>
        <begin position="17"/>
        <end position="82"/>
    </location>
</feature>
<dbReference type="AlphaFoldDB" id="A0A0N4ZFB2"/>
<accession>A0A0N4ZFB2</accession>
<reference evidence="3" key="1">
    <citation type="submission" date="2017-02" db="UniProtKB">
        <authorList>
            <consortium name="WormBaseParasite"/>
        </authorList>
    </citation>
    <scope>IDENTIFICATION</scope>
</reference>
<organism evidence="2 3">
    <name type="scientific">Parastrongyloides trichosuri</name>
    <name type="common">Possum-specific nematode worm</name>
    <dbReference type="NCBI Taxonomy" id="131310"/>
    <lineage>
        <taxon>Eukaryota</taxon>
        <taxon>Metazoa</taxon>
        <taxon>Ecdysozoa</taxon>
        <taxon>Nematoda</taxon>
        <taxon>Chromadorea</taxon>
        <taxon>Rhabditida</taxon>
        <taxon>Tylenchina</taxon>
        <taxon>Panagrolaimomorpha</taxon>
        <taxon>Strongyloidoidea</taxon>
        <taxon>Strongyloididae</taxon>
        <taxon>Parastrongyloides</taxon>
    </lineage>
</organism>
<sequence length="82" mass="9494">MFVKLFLILYLPSALNSSIQIEKFTIKDKKDKCIGNTQNNFGDEEGKCVFDKLAMKPACLSNGRLYYWSEVCNGHFEYLDEE</sequence>
<proteinExistence type="predicted"/>
<dbReference type="WBParaSite" id="PTRK_0000644300.1">
    <property type="protein sequence ID" value="PTRK_0000644300.1"/>
    <property type="gene ID" value="PTRK_0000644300"/>
</dbReference>
<evidence type="ECO:0000256" key="1">
    <source>
        <dbReference type="SAM" id="SignalP"/>
    </source>
</evidence>
<feature type="signal peptide" evidence="1">
    <location>
        <begin position="1"/>
        <end position="16"/>
    </location>
</feature>
<dbReference type="Proteomes" id="UP000038045">
    <property type="component" value="Unplaced"/>
</dbReference>